<name>A0ABP0QU04_9DINO</name>
<gene>
    <name evidence="1" type="ORF">CCMP2556_LOCUS43639</name>
</gene>
<organism evidence="1 2">
    <name type="scientific">Durusdinium trenchii</name>
    <dbReference type="NCBI Taxonomy" id="1381693"/>
    <lineage>
        <taxon>Eukaryota</taxon>
        <taxon>Sar</taxon>
        <taxon>Alveolata</taxon>
        <taxon>Dinophyceae</taxon>
        <taxon>Suessiales</taxon>
        <taxon>Symbiodiniaceae</taxon>
        <taxon>Durusdinium</taxon>
    </lineage>
</organism>
<proteinExistence type="predicted"/>
<evidence type="ECO:0000313" key="1">
    <source>
        <dbReference type="EMBL" id="CAK9090895.1"/>
    </source>
</evidence>
<sequence length="371" mass="43815">MKKMPLIYPHDLVAYLFNTLGVSISQEAVTRYWLHQLNTEQPFAVHGPGDTNCVPLGLYGDGARLATLYKHEKLIAIWLNLPLYRPRSTRSSRWLLFSIMADQLHSHWTMDAVLRHMLWSFWALFKGEIPQRGPFGRELPPNLAGREGEQIVHRRKLQFIITEYRGDWEWHRDLWHFVQCSWKSERVCWMCDARRCADWQSAYWNLEENSTWANNPFTKAQFLAERQPERGLCPLVLAPGFHPSAIRWCSMHVLNLGLFYRSNGASLILLANDLAFFGDEGSFQDRLDRAYEHFQNFAKERKIPNSQPRFRERHVIKGDNEVCWTHKAFNGRVLLVWLTWCLENAWIRFPDKRDKRFALTYHAQTLCLQQL</sequence>
<feature type="non-terminal residue" evidence="1">
    <location>
        <position position="371"/>
    </location>
</feature>
<comment type="caution">
    <text evidence="1">The sequence shown here is derived from an EMBL/GenBank/DDBJ whole genome shotgun (WGS) entry which is preliminary data.</text>
</comment>
<dbReference type="Proteomes" id="UP001642484">
    <property type="component" value="Unassembled WGS sequence"/>
</dbReference>
<dbReference type="EMBL" id="CAXAMN010024911">
    <property type="protein sequence ID" value="CAK9090895.1"/>
    <property type="molecule type" value="Genomic_DNA"/>
</dbReference>
<reference evidence="1 2" key="1">
    <citation type="submission" date="2024-02" db="EMBL/GenBank/DDBJ databases">
        <authorList>
            <person name="Chen Y."/>
            <person name="Shah S."/>
            <person name="Dougan E. K."/>
            <person name="Thang M."/>
            <person name="Chan C."/>
        </authorList>
    </citation>
    <scope>NUCLEOTIDE SEQUENCE [LARGE SCALE GENOMIC DNA]</scope>
</reference>
<protein>
    <submittedName>
        <fullName evidence="1">Uncharacterized protein</fullName>
    </submittedName>
</protein>
<accession>A0ABP0QU04</accession>
<keyword evidence="2" id="KW-1185">Reference proteome</keyword>
<evidence type="ECO:0000313" key="2">
    <source>
        <dbReference type="Proteomes" id="UP001642484"/>
    </source>
</evidence>